<feature type="region of interest" description="Disordered" evidence="1">
    <location>
        <begin position="881"/>
        <end position="919"/>
    </location>
</feature>
<organism evidence="3 4">
    <name type="scientific">Rubroshorea leprosula</name>
    <dbReference type="NCBI Taxonomy" id="152421"/>
    <lineage>
        <taxon>Eukaryota</taxon>
        <taxon>Viridiplantae</taxon>
        <taxon>Streptophyta</taxon>
        <taxon>Embryophyta</taxon>
        <taxon>Tracheophyta</taxon>
        <taxon>Spermatophyta</taxon>
        <taxon>Magnoliopsida</taxon>
        <taxon>eudicotyledons</taxon>
        <taxon>Gunneridae</taxon>
        <taxon>Pentapetalae</taxon>
        <taxon>rosids</taxon>
        <taxon>malvids</taxon>
        <taxon>Malvales</taxon>
        <taxon>Dipterocarpaceae</taxon>
        <taxon>Rubroshorea</taxon>
    </lineage>
</organism>
<feature type="compositionally biased region" description="Basic and acidic residues" evidence="1">
    <location>
        <begin position="749"/>
        <end position="777"/>
    </location>
</feature>
<dbReference type="PANTHER" id="PTHR10688:SF3">
    <property type="entry name" value="PWWP DOMAIN-CONTAINING PROTEIN 6"/>
    <property type="match status" value="1"/>
</dbReference>
<feature type="compositionally biased region" description="Low complexity" evidence="1">
    <location>
        <begin position="478"/>
        <end position="492"/>
    </location>
</feature>
<protein>
    <recommendedName>
        <fullName evidence="2">PWWP domain-containing protein</fullName>
    </recommendedName>
</protein>
<comment type="caution">
    <text evidence="3">The sequence shown here is derived from an EMBL/GenBank/DDBJ whole genome shotgun (WGS) entry which is preliminary data.</text>
</comment>
<dbReference type="EMBL" id="BPVZ01000121">
    <property type="protein sequence ID" value="GKV37265.1"/>
    <property type="molecule type" value="Genomic_DNA"/>
</dbReference>
<evidence type="ECO:0000313" key="4">
    <source>
        <dbReference type="Proteomes" id="UP001054252"/>
    </source>
</evidence>
<sequence>MVAGEKLGKTLLGEGAPTTEGAKSLDPDAGTLKEASKSSGLSAVEEDRGRVVIDGKVYLSGGEEGDLEDSELNGASCLLKMKETVREGGVSGGAEIAKPFDSLLDVVGRNKSMEIENGVSGNGIYGGHGVPNAADIRGEIDKFDEEEGTDFDDNKSNGELEDDDDEDDDDQECEFSVGDFVWGKIRSHPWWPGQIYDPSDASDYATKMRKRGRLLVAYFGDNSFAWCHPSRLKPFEENFVEFSKLSYSKNFLNAVEKAVDDIGRLVERKMTCSCVPKVNISEFDRPLAANAGLKKGVLMPDRGIGKLSIGFFEPEKILGKLKHIARVVSICNSSLDCMVLKGWLSAFYHAKGFHQLPLFKEPQAISGLEENAGTLVVDISDYNNVMNISIQGPVQKDWLCSPAGPKFAQTVESLSCCPDVSDDTVHQGKQKSIAEILEADVNARAKNGDLKKEGTNSGKSASSFRRKRKGSGEINADGGSNSISISRNNRGNKLSSSFNAEKSKVGSLGIDPKEETVGAHSLMGRKKKRKGSSINNDGVRVEENGGLSAGCNDPGTEELVEKGALSRERKKSKYLSPPYTSPIGRERNVDVEAEPLKVSQEDQLGEQMATASCNHPGSLLMGKSCREVIQKELPEQFGLQHDESDVKTQTPKEIQDSLINVEEVNAPTREVLTEVRSAALSPQYPKESNSFDIAQGFLSLFRSSVYHNGSNNKIYKQSQSHRKRKSTDSESAFSGKGQNQTVHGSSVEAEVKVDEPKSKRATRAADKKTKEETMSEKPKIMEAARGPDMKKNDVDTSEKASPTALFVTFGPGSLLPSKSDLIKIYSKYGALNTKETEMFNANFCARVVFKSSSDAKEAFKSSQSVNPFGVATASFELRHISSASRGPEHRQRTKAKPSGSKEAVKTTEKSPASQASLDEASQLNYIRDKLKMLISMLETSDEKMSPGIKSKLQDEIRDLLEKVSSMSRSSS</sequence>
<feature type="compositionally biased region" description="Basic and acidic residues" evidence="1">
    <location>
        <begin position="445"/>
        <end position="454"/>
    </location>
</feature>
<evidence type="ECO:0000259" key="2">
    <source>
        <dbReference type="PROSITE" id="PS50812"/>
    </source>
</evidence>
<dbReference type="CDD" id="cd05162">
    <property type="entry name" value="PWWP"/>
    <property type="match status" value="1"/>
</dbReference>
<reference evidence="3 4" key="1">
    <citation type="journal article" date="2021" name="Commun. Biol.">
        <title>The genome of Shorea leprosula (Dipterocarpaceae) highlights the ecological relevance of drought in aseasonal tropical rainforests.</title>
        <authorList>
            <person name="Ng K.K.S."/>
            <person name="Kobayashi M.J."/>
            <person name="Fawcett J.A."/>
            <person name="Hatakeyama M."/>
            <person name="Paape T."/>
            <person name="Ng C.H."/>
            <person name="Ang C.C."/>
            <person name="Tnah L.H."/>
            <person name="Lee C.T."/>
            <person name="Nishiyama T."/>
            <person name="Sese J."/>
            <person name="O'Brien M.J."/>
            <person name="Copetti D."/>
            <person name="Mohd Noor M.I."/>
            <person name="Ong R.C."/>
            <person name="Putra M."/>
            <person name="Sireger I.Z."/>
            <person name="Indrioko S."/>
            <person name="Kosugi Y."/>
            <person name="Izuno A."/>
            <person name="Isagi Y."/>
            <person name="Lee S.L."/>
            <person name="Shimizu K.K."/>
        </authorList>
    </citation>
    <scope>NUCLEOTIDE SEQUENCE [LARGE SCALE GENOMIC DNA]</scope>
    <source>
        <strain evidence="3">214</strain>
    </source>
</reference>
<dbReference type="InterPro" id="IPR052657">
    <property type="entry name" value="PDP_family_Arabidopsis"/>
</dbReference>
<feature type="compositionally biased region" description="Acidic residues" evidence="1">
    <location>
        <begin position="159"/>
        <end position="172"/>
    </location>
</feature>
<dbReference type="PROSITE" id="PS50812">
    <property type="entry name" value="PWWP"/>
    <property type="match status" value="1"/>
</dbReference>
<accession>A0AAV5LIL7</accession>
<dbReference type="SUPFAM" id="SSF63748">
    <property type="entry name" value="Tudor/PWWP/MBT"/>
    <property type="match status" value="1"/>
</dbReference>
<dbReference type="AlphaFoldDB" id="A0AAV5LIL7"/>
<dbReference type="Proteomes" id="UP001054252">
    <property type="component" value="Unassembled WGS sequence"/>
</dbReference>
<dbReference type="Gene3D" id="2.30.30.140">
    <property type="match status" value="1"/>
</dbReference>
<dbReference type="InterPro" id="IPR000313">
    <property type="entry name" value="PWWP_dom"/>
</dbReference>
<name>A0AAV5LIL7_9ROSI</name>
<feature type="compositionally biased region" description="Polar residues" evidence="1">
    <location>
        <begin position="709"/>
        <end position="718"/>
    </location>
</feature>
<feature type="compositionally biased region" description="Polar residues" evidence="1">
    <location>
        <begin position="909"/>
        <end position="919"/>
    </location>
</feature>
<evidence type="ECO:0000256" key="1">
    <source>
        <dbReference type="SAM" id="MobiDB-lite"/>
    </source>
</evidence>
<dbReference type="PANTHER" id="PTHR10688">
    <property type="entry name" value="PWWP DOMAIN-CONTAINING PROTEIN"/>
    <property type="match status" value="1"/>
</dbReference>
<keyword evidence="4" id="KW-1185">Reference proteome</keyword>
<feature type="region of interest" description="Disordered" evidence="1">
    <location>
        <begin position="1"/>
        <end position="45"/>
    </location>
</feature>
<feature type="compositionally biased region" description="Polar residues" evidence="1">
    <location>
        <begin position="729"/>
        <end position="744"/>
    </location>
</feature>
<dbReference type="Pfam" id="PF00855">
    <property type="entry name" value="PWWP"/>
    <property type="match status" value="1"/>
</dbReference>
<proteinExistence type="predicted"/>
<feature type="region of interest" description="Disordered" evidence="1">
    <location>
        <begin position="144"/>
        <end position="172"/>
    </location>
</feature>
<feature type="region of interest" description="Disordered" evidence="1">
    <location>
        <begin position="445"/>
        <end position="590"/>
    </location>
</feature>
<feature type="region of interest" description="Disordered" evidence="1">
    <location>
        <begin position="709"/>
        <end position="777"/>
    </location>
</feature>
<feature type="domain" description="PWWP" evidence="2">
    <location>
        <begin position="177"/>
        <end position="238"/>
    </location>
</feature>
<gene>
    <name evidence="3" type="ORF">SLEP1_g45316</name>
</gene>
<dbReference type="SMART" id="SM00293">
    <property type="entry name" value="PWWP"/>
    <property type="match status" value="1"/>
</dbReference>
<evidence type="ECO:0000313" key="3">
    <source>
        <dbReference type="EMBL" id="GKV37265.1"/>
    </source>
</evidence>